<proteinExistence type="predicted"/>
<dbReference type="Proteomes" id="UP000689967">
    <property type="component" value="Unassembled WGS sequence"/>
</dbReference>
<name>A0ABS6HG21_9PROT</name>
<evidence type="ECO:0000313" key="2">
    <source>
        <dbReference type="EMBL" id="MBU8547266.1"/>
    </source>
</evidence>
<dbReference type="RefSeq" id="WP_216879250.1">
    <property type="nucleotide sequence ID" value="NZ_JAERQM010000014.1"/>
</dbReference>
<evidence type="ECO:0000256" key="1">
    <source>
        <dbReference type="SAM" id="MobiDB-lite"/>
    </source>
</evidence>
<gene>
    <name evidence="2" type="ORF">JJQ90_26350</name>
</gene>
<accession>A0ABS6HG21</accession>
<comment type="caution">
    <text evidence="2">The sequence shown here is derived from an EMBL/GenBank/DDBJ whole genome shotgun (WGS) entry which is preliminary data.</text>
</comment>
<protein>
    <submittedName>
        <fullName evidence="2">Uncharacterized protein</fullName>
    </submittedName>
</protein>
<keyword evidence="3" id="KW-1185">Reference proteome</keyword>
<feature type="region of interest" description="Disordered" evidence="1">
    <location>
        <begin position="1"/>
        <end position="22"/>
    </location>
</feature>
<sequence>MNRSGHGSLSPRSRNDQRRELDRHLIVDRSGDRVHLSLNGVIEILTPDEAIRLGQAIVSAGRVAATKGGRAGT</sequence>
<feature type="compositionally biased region" description="Basic and acidic residues" evidence="1">
    <location>
        <begin position="13"/>
        <end position="22"/>
    </location>
</feature>
<feature type="compositionally biased region" description="Polar residues" evidence="1">
    <location>
        <begin position="1"/>
        <end position="12"/>
    </location>
</feature>
<organism evidence="2 3">
    <name type="scientific">Falsiroseomonas oleicola</name>
    <dbReference type="NCBI Taxonomy" id="2801474"/>
    <lineage>
        <taxon>Bacteria</taxon>
        <taxon>Pseudomonadati</taxon>
        <taxon>Pseudomonadota</taxon>
        <taxon>Alphaproteobacteria</taxon>
        <taxon>Acetobacterales</taxon>
        <taxon>Roseomonadaceae</taxon>
        <taxon>Falsiroseomonas</taxon>
    </lineage>
</organism>
<dbReference type="EMBL" id="JAERQM010000014">
    <property type="protein sequence ID" value="MBU8547266.1"/>
    <property type="molecule type" value="Genomic_DNA"/>
</dbReference>
<evidence type="ECO:0000313" key="3">
    <source>
        <dbReference type="Proteomes" id="UP000689967"/>
    </source>
</evidence>
<reference evidence="2 3" key="1">
    <citation type="submission" date="2021-01" db="EMBL/GenBank/DDBJ databases">
        <title>Roseomonas sp. nov, a bacterium isolated from an oil production mixture in Yumen Oilfield.</title>
        <authorList>
            <person name="Wu D."/>
        </authorList>
    </citation>
    <scope>NUCLEOTIDE SEQUENCE [LARGE SCALE GENOMIC DNA]</scope>
    <source>
        <strain evidence="2 3">ROY-5-3</strain>
    </source>
</reference>